<dbReference type="Proteomes" id="UP000199438">
    <property type="component" value="Unassembled WGS sequence"/>
</dbReference>
<gene>
    <name evidence="1" type="ORF">SAMN04487907_10746</name>
</gene>
<dbReference type="OrthoDB" id="9773332at2"/>
<dbReference type="AlphaFoldDB" id="A0A1I1L454"/>
<dbReference type="STRING" id="1334022.SAMN04487907_10746"/>
<evidence type="ECO:0000313" key="1">
    <source>
        <dbReference type="EMBL" id="SFC67857.1"/>
    </source>
</evidence>
<reference evidence="2" key="1">
    <citation type="submission" date="2016-10" db="EMBL/GenBank/DDBJ databases">
        <authorList>
            <person name="Varghese N."/>
            <person name="Submissions S."/>
        </authorList>
    </citation>
    <scope>NUCLEOTIDE SEQUENCE [LARGE SCALE GENOMIC DNA]</scope>
    <source>
        <strain evidence="2">DSM 24499</strain>
    </source>
</reference>
<accession>A0A1I1L454</accession>
<dbReference type="RefSeq" id="WP_092543743.1">
    <property type="nucleotide sequence ID" value="NZ_FOKV01000007.1"/>
</dbReference>
<protein>
    <submittedName>
        <fullName evidence="1">TIGR02757 family protein</fullName>
    </submittedName>
</protein>
<organism evidence="1 2">
    <name type="scientific">Zunongwangia mangrovi</name>
    <dbReference type="NCBI Taxonomy" id="1334022"/>
    <lineage>
        <taxon>Bacteria</taxon>
        <taxon>Pseudomonadati</taxon>
        <taxon>Bacteroidota</taxon>
        <taxon>Flavobacteriia</taxon>
        <taxon>Flavobacteriales</taxon>
        <taxon>Flavobacteriaceae</taxon>
        <taxon>Zunongwangia</taxon>
    </lineage>
</organism>
<proteinExistence type="predicted"/>
<dbReference type="Pfam" id="PF09674">
    <property type="entry name" value="DUF2400"/>
    <property type="match status" value="1"/>
</dbReference>
<dbReference type="NCBIfam" id="TIGR02757">
    <property type="entry name" value="TIGR02757 family protein"/>
    <property type="match status" value="1"/>
</dbReference>
<keyword evidence="2" id="KW-1185">Reference proteome</keyword>
<evidence type="ECO:0000313" key="2">
    <source>
        <dbReference type="Proteomes" id="UP000199438"/>
    </source>
</evidence>
<dbReference type="EMBL" id="FOKV01000007">
    <property type="protein sequence ID" value="SFC67857.1"/>
    <property type="molecule type" value="Genomic_DNA"/>
</dbReference>
<name>A0A1I1L454_9FLAO</name>
<sequence length="254" mass="29332">MKKSELKEFLDFKVDQYNNPQFIGTDPIQIPHQFSKKEDIEIAGFLAATIAWGNRKSILKNANDLMQRMENAPHDFILNFSKKDIEGMEGFVHRTFNSIDLCYFMLALQNIYKNHNGLEAIFNTHASANSLQPAIHEFKKIFFELPHEKRTQKHVSDPLKNSAAKRINMYLRWMVRKDNCGVDFGIWESLSPSQLSCPLDVHSGNIARKLKLLKRKQNDAKALAELDTALRKLDHQDPVKYDFALFGLGAFEKY</sequence>
<dbReference type="InterPro" id="IPR014127">
    <property type="entry name" value="CHP02757"/>
</dbReference>